<evidence type="ECO:0008006" key="3">
    <source>
        <dbReference type="Google" id="ProtNLM"/>
    </source>
</evidence>
<dbReference type="RefSeq" id="WP_263503740.1">
    <property type="nucleotide sequence ID" value="NZ_CP089044.1"/>
</dbReference>
<protein>
    <recommendedName>
        <fullName evidence="3">Apea-like HEPN domain-containing protein</fullName>
    </recommendedName>
</protein>
<evidence type="ECO:0000313" key="1">
    <source>
        <dbReference type="EMBL" id="UYF76560.1"/>
    </source>
</evidence>
<evidence type="ECO:0000313" key="2">
    <source>
        <dbReference type="Proteomes" id="UP001164081"/>
    </source>
</evidence>
<dbReference type="AlphaFoldDB" id="A0AA46S9M1"/>
<dbReference type="Proteomes" id="UP001164081">
    <property type="component" value="Chromosome"/>
</dbReference>
<name>A0AA46S9M1_9GAMM</name>
<accession>A0AA46S9M1</accession>
<sequence>MFVGGKKKKCLGIKIMQRAEFIVSLIRHDFLVLEMKQKEIFNDLVLELIKINNNQEIDFNGNFFGSIRADNGLSVIFNKKASSLLNNYVETLYENYSNKNRVDFRTYERVSHREIANTITSDSFETNDIDEAIKSIRKKIEEKFKDIETIKTTHHFPATTFIDKFKESIKIGSIYIRSTEQWLQEVDFSPDLFTWYEKNASDKSWKLEVLAGLKKELEVEEMSDVAKTVYRTIKNNNSMVSVEIKGYEPVLSEKFARQVCKTALDMISLTLGHQSIFYNNILQLERLPVLNYGEFTENNGYLNLPSSGISKLFVPVLDEKQYDYAYDLINQMLEPYSFIINGVLNPEIAKYPILTSKWVFALNWYAEGMRESNDAIAVAKLASCLDTLSSSGKYKGIKQVLHNVYNSDDNYCLFGDKDLNPITIHTFVKRFYDDSRSRILHGTVKNMLESFADDRNRLAIVARWVLLDLANKLSAYDGSDDEKAFRTMKYDD</sequence>
<dbReference type="EMBL" id="CP089044">
    <property type="protein sequence ID" value="UYF76560.1"/>
    <property type="molecule type" value="Genomic_DNA"/>
</dbReference>
<gene>
    <name evidence="1" type="ORF">LSO58_06705</name>
</gene>
<organism evidence="1 2">
    <name type="scientific">Acinetobacter ursingii</name>
    <dbReference type="NCBI Taxonomy" id="108980"/>
    <lineage>
        <taxon>Bacteria</taxon>
        <taxon>Pseudomonadati</taxon>
        <taxon>Pseudomonadota</taxon>
        <taxon>Gammaproteobacteria</taxon>
        <taxon>Moraxellales</taxon>
        <taxon>Moraxellaceae</taxon>
        <taxon>Acinetobacter</taxon>
    </lineage>
</organism>
<reference evidence="1" key="1">
    <citation type="journal article" date="2022" name="J Glob Antimicrob Resist">
        <title>Comparative analysis of IMP-4- and OXA-58-containing plasmids of three carbapenemase-producing Acinetobacter ursingii strains in the Netherlands.</title>
        <authorList>
            <person name="Hendrickx A.P.A."/>
            <person name="Schade R.P."/>
            <person name="Landman F."/>
            <person name="Bosch T."/>
            <person name="Schouls L.M."/>
            <person name="van Dijk K."/>
        </authorList>
    </citation>
    <scope>NUCLEOTIDE SEQUENCE</scope>
    <source>
        <strain evidence="1">RIVM_C010761</strain>
    </source>
</reference>
<proteinExistence type="predicted"/>